<evidence type="ECO:0000259" key="4">
    <source>
        <dbReference type="Pfam" id="PF03446"/>
    </source>
</evidence>
<name>A0A5C4RQH4_9GAMM</name>
<dbReference type="GO" id="GO:0050661">
    <property type="term" value="F:NADP binding"/>
    <property type="evidence" value="ECO:0007669"/>
    <property type="project" value="InterPro"/>
</dbReference>
<dbReference type="EMBL" id="SMDR01000003">
    <property type="protein sequence ID" value="TNJ33189.1"/>
    <property type="molecule type" value="Genomic_DNA"/>
</dbReference>
<dbReference type="RefSeq" id="WP_139449416.1">
    <property type="nucleotide sequence ID" value="NZ_SMDR01000003.1"/>
</dbReference>
<dbReference type="InterPro" id="IPR029154">
    <property type="entry name" value="HIBADH-like_NADP-bd"/>
</dbReference>
<dbReference type="GO" id="GO:0051287">
    <property type="term" value="F:NAD binding"/>
    <property type="evidence" value="ECO:0007669"/>
    <property type="project" value="InterPro"/>
</dbReference>
<feature type="domain" description="6-phosphogluconate dehydrogenase NADP-binding" evidence="4">
    <location>
        <begin position="2"/>
        <end position="160"/>
    </location>
</feature>
<dbReference type="PANTHER" id="PTHR43580:SF2">
    <property type="entry name" value="CYTOKINE-LIKE NUCLEAR FACTOR N-PAC"/>
    <property type="match status" value="1"/>
</dbReference>
<dbReference type="Pfam" id="PF14833">
    <property type="entry name" value="NAD_binding_11"/>
    <property type="match status" value="1"/>
</dbReference>
<dbReference type="Gene3D" id="3.40.50.720">
    <property type="entry name" value="NAD(P)-binding Rossmann-like Domain"/>
    <property type="match status" value="1"/>
</dbReference>
<dbReference type="SUPFAM" id="SSF48179">
    <property type="entry name" value="6-phosphogluconate dehydrogenase C-terminal domain-like"/>
    <property type="match status" value="1"/>
</dbReference>
<sequence>MKVGFVGIGHMGEPMARNLLRAGIAVRVWNRTPEKCRALLELGAEPAGSVQDLFKRCTLVLLMLLDSEAMDAVLGRGTPSFATRVAGKVLVHLGTTSPEYSTRLERDVVSAGGAYVEAPVSGSRGPAEQGQLVGMVAGQDAAVDTVLPLLAPLCARVFRCGPVPGALRMKLAANHYLIGMVTVLAETAHAARHANVDLRTLRDVLDAGPMASAVSRTKFDKLVRGDFSAQAAIRDVSTIAELVLHQSEGDRRDTPLIRQCAALYRAALAAGHGDADMAAVVHAFHPPRAPGAEDLHVEDPR</sequence>
<dbReference type="InterPro" id="IPR051265">
    <property type="entry name" value="HIBADH-related_NP60_sf"/>
</dbReference>
<keyword evidence="2" id="KW-0520">NAD</keyword>
<evidence type="ECO:0000256" key="2">
    <source>
        <dbReference type="ARBA" id="ARBA00023027"/>
    </source>
</evidence>
<dbReference type="OrthoDB" id="9786703at2"/>
<feature type="active site" evidence="3">
    <location>
        <position position="170"/>
    </location>
</feature>
<evidence type="ECO:0000313" key="7">
    <source>
        <dbReference type="Proteomes" id="UP000305760"/>
    </source>
</evidence>
<gene>
    <name evidence="6" type="ORF">E1B00_12880</name>
</gene>
<comment type="caution">
    <text evidence="6">The sequence shown here is derived from an EMBL/GenBank/DDBJ whole genome shotgun (WGS) entry which is preliminary data.</text>
</comment>
<dbReference type="InterPro" id="IPR013328">
    <property type="entry name" value="6PGD_dom2"/>
</dbReference>
<organism evidence="6 7">
    <name type="scientific">Arenimonas terrae</name>
    <dbReference type="NCBI Taxonomy" id="2546226"/>
    <lineage>
        <taxon>Bacteria</taxon>
        <taxon>Pseudomonadati</taxon>
        <taxon>Pseudomonadota</taxon>
        <taxon>Gammaproteobacteria</taxon>
        <taxon>Lysobacterales</taxon>
        <taxon>Lysobacteraceae</taxon>
        <taxon>Arenimonas</taxon>
    </lineage>
</organism>
<dbReference type="AlphaFoldDB" id="A0A5C4RQH4"/>
<dbReference type="GO" id="GO:0016491">
    <property type="term" value="F:oxidoreductase activity"/>
    <property type="evidence" value="ECO:0007669"/>
    <property type="project" value="UniProtKB-KW"/>
</dbReference>
<evidence type="ECO:0000313" key="6">
    <source>
        <dbReference type="EMBL" id="TNJ33189.1"/>
    </source>
</evidence>
<feature type="domain" description="3-hydroxyisobutyrate dehydrogenase-like NAD-binding" evidence="5">
    <location>
        <begin position="169"/>
        <end position="283"/>
    </location>
</feature>
<dbReference type="SUPFAM" id="SSF51735">
    <property type="entry name" value="NAD(P)-binding Rossmann-fold domains"/>
    <property type="match status" value="1"/>
</dbReference>
<keyword evidence="7" id="KW-1185">Reference proteome</keyword>
<dbReference type="InterPro" id="IPR008927">
    <property type="entry name" value="6-PGluconate_DH-like_C_sf"/>
</dbReference>
<reference evidence="6 7" key="1">
    <citation type="submission" date="2019-03" db="EMBL/GenBank/DDBJ databases">
        <title>Arenimonas daejeonensis sp. nov., isolated from compost.</title>
        <authorList>
            <person name="Jeon C.O."/>
        </authorList>
    </citation>
    <scope>NUCLEOTIDE SEQUENCE [LARGE SCALE GENOMIC DNA]</scope>
    <source>
        <strain evidence="6 7">R29</strain>
    </source>
</reference>
<protein>
    <submittedName>
        <fullName evidence="6">NAD(P)-dependent oxidoreductase</fullName>
    </submittedName>
</protein>
<dbReference type="InterPro" id="IPR015815">
    <property type="entry name" value="HIBADH-related"/>
</dbReference>
<dbReference type="Gene3D" id="1.10.1040.10">
    <property type="entry name" value="N-(1-d-carboxylethyl)-l-norvaline Dehydrogenase, domain 2"/>
    <property type="match status" value="1"/>
</dbReference>
<dbReference type="Proteomes" id="UP000305760">
    <property type="component" value="Unassembled WGS sequence"/>
</dbReference>
<dbReference type="InterPro" id="IPR036291">
    <property type="entry name" value="NAD(P)-bd_dom_sf"/>
</dbReference>
<keyword evidence="1" id="KW-0560">Oxidoreductase</keyword>
<evidence type="ECO:0000256" key="3">
    <source>
        <dbReference type="PIRSR" id="PIRSR000103-1"/>
    </source>
</evidence>
<dbReference type="PANTHER" id="PTHR43580">
    <property type="entry name" value="OXIDOREDUCTASE GLYR1-RELATED"/>
    <property type="match status" value="1"/>
</dbReference>
<dbReference type="PIRSF" id="PIRSF000103">
    <property type="entry name" value="HIBADH"/>
    <property type="match status" value="1"/>
</dbReference>
<proteinExistence type="predicted"/>
<dbReference type="InterPro" id="IPR006115">
    <property type="entry name" value="6PGDH_NADP-bd"/>
</dbReference>
<evidence type="ECO:0000259" key="5">
    <source>
        <dbReference type="Pfam" id="PF14833"/>
    </source>
</evidence>
<dbReference type="Pfam" id="PF03446">
    <property type="entry name" value="NAD_binding_2"/>
    <property type="match status" value="1"/>
</dbReference>
<evidence type="ECO:0000256" key="1">
    <source>
        <dbReference type="ARBA" id="ARBA00023002"/>
    </source>
</evidence>
<accession>A0A5C4RQH4</accession>